<keyword evidence="1" id="KW-0472">Membrane</keyword>
<organism evidence="3">
    <name type="scientific">viral metagenome</name>
    <dbReference type="NCBI Taxonomy" id="1070528"/>
    <lineage>
        <taxon>unclassified sequences</taxon>
        <taxon>metagenomes</taxon>
        <taxon>organismal metagenomes</taxon>
    </lineage>
</organism>
<accession>A0A6C0HZP3</accession>
<dbReference type="Pfam" id="PF01755">
    <property type="entry name" value="Glyco_transf_25"/>
    <property type="match status" value="1"/>
</dbReference>
<dbReference type="EMBL" id="MN740043">
    <property type="protein sequence ID" value="QHT85626.1"/>
    <property type="molecule type" value="Genomic_DNA"/>
</dbReference>
<feature type="transmembrane region" description="Helical" evidence="1">
    <location>
        <begin position="6"/>
        <end position="24"/>
    </location>
</feature>
<evidence type="ECO:0000256" key="1">
    <source>
        <dbReference type="SAM" id="Phobius"/>
    </source>
</evidence>
<protein>
    <recommendedName>
        <fullName evidence="2">Glycosyl transferase family 25 domain-containing protein</fullName>
    </recommendedName>
</protein>
<proteinExistence type="predicted"/>
<reference evidence="3" key="1">
    <citation type="journal article" date="2020" name="Nature">
        <title>Giant virus diversity and host interactions through global metagenomics.</title>
        <authorList>
            <person name="Schulz F."/>
            <person name="Roux S."/>
            <person name="Paez-Espino D."/>
            <person name="Jungbluth S."/>
            <person name="Walsh D.A."/>
            <person name="Denef V.J."/>
            <person name="McMahon K.D."/>
            <person name="Konstantinidis K.T."/>
            <person name="Eloe-Fadrosh E.A."/>
            <person name="Kyrpides N.C."/>
            <person name="Woyke T."/>
        </authorList>
    </citation>
    <scope>NUCLEOTIDE SEQUENCE</scope>
    <source>
        <strain evidence="3">GVMAG-M-3300023184-182</strain>
    </source>
</reference>
<keyword evidence="1" id="KW-1133">Transmembrane helix</keyword>
<dbReference type="AlphaFoldDB" id="A0A6C0HZP3"/>
<sequence>MITSNLLITICIVILFSLYFYFEYDIESDFKEKFDDAKASFFDKIDQIYYINLEHREDRKDEFLSNFSSIDENRIFRINASYEKSNGALGCLKSHINALETALENNKSSGKEENILVCEDDFYIKDIFYCNRIMDYAFKTLPHWDVIMLAHNTHDSVDTEYKTDKGEKIIKIKHSATGSGYLMKKSYIKRLLEIFKSDHEKFLKSNEWKSDYCNDVSWVPLQQKDEWFAFVPTIAVQRKSFSDIQGGVVDYGV</sequence>
<keyword evidence="1" id="KW-0812">Transmembrane</keyword>
<name>A0A6C0HZP3_9ZZZZ</name>
<evidence type="ECO:0000313" key="3">
    <source>
        <dbReference type="EMBL" id="QHT85626.1"/>
    </source>
</evidence>
<evidence type="ECO:0000259" key="2">
    <source>
        <dbReference type="Pfam" id="PF01755"/>
    </source>
</evidence>
<dbReference type="InterPro" id="IPR002654">
    <property type="entry name" value="Glyco_trans_25"/>
</dbReference>
<feature type="domain" description="Glycosyl transferase family 25" evidence="2">
    <location>
        <begin position="79"/>
        <end position="197"/>
    </location>
</feature>